<dbReference type="EMBL" id="PDCK01000042">
    <property type="protein sequence ID" value="PRQ36497.1"/>
    <property type="molecule type" value="Genomic_DNA"/>
</dbReference>
<organism evidence="2 3">
    <name type="scientific">Rosa chinensis</name>
    <name type="common">China rose</name>
    <dbReference type="NCBI Taxonomy" id="74649"/>
    <lineage>
        <taxon>Eukaryota</taxon>
        <taxon>Viridiplantae</taxon>
        <taxon>Streptophyta</taxon>
        <taxon>Embryophyta</taxon>
        <taxon>Tracheophyta</taxon>
        <taxon>Spermatophyta</taxon>
        <taxon>Magnoliopsida</taxon>
        <taxon>eudicotyledons</taxon>
        <taxon>Gunneridae</taxon>
        <taxon>Pentapetalae</taxon>
        <taxon>rosids</taxon>
        <taxon>fabids</taxon>
        <taxon>Rosales</taxon>
        <taxon>Rosaceae</taxon>
        <taxon>Rosoideae</taxon>
        <taxon>Rosoideae incertae sedis</taxon>
        <taxon>Rosa</taxon>
    </lineage>
</organism>
<dbReference type="AlphaFoldDB" id="A0A2P6QQS0"/>
<dbReference type="Proteomes" id="UP000238479">
    <property type="component" value="Chromosome 4"/>
</dbReference>
<gene>
    <name evidence="2" type="ORF">RchiOBHm_Chr4g0392201</name>
</gene>
<evidence type="ECO:0000256" key="1">
    <source>
        <dbReference type="SAM" id="MobiDB-lite"/>
    </source>
</evidence>
<proteinExistence type="predicted"/>
<sequence length="63" mass="7121">MEYRRPAGSKARPGQSKSPQKPLISNDKFISVNHKVLAQNVGLRIFVACFFRQHLLPENSSIL</sequence>
<reference evidence="2 3" key="1">
    <citation type="journal article" date="2018" name="Nat. Genet.">
        <title>The Rosa genome provides new insights in the design of modern roses.</title>
        <authorList>
            <person name="Bendahmane M."/>
        </authorList>
    </citation>
    <scope>NUCLEOTIDE SEQUENCE [LARGE SCALE GENOMIC DNA]</scope>
    <source>
        <strain evidence="3">cv. Old Blush</strain>
    </source>
</reference>
<accession>A0A2P6QQS0</accession>
<dbReference type="Gramene" id="PRQ36497">
    <property type="protein sequence ID" value="PRQ36497"/>
    <property type="gene ID" value="RchiOBHm_Chr4g0392201"/>
</dbReference>
<comment type="caution">
    <text evidence="2">The sequence shown here is derived from an EMBL/GenBank/DDBJ whole genome shotgun (WGS) entry which is preliminary data.</text>
</comment>
<evidence type="ECO:0000313" key="3">
    <source>
        <dbReference type="Proteomes" id="UP000238479"/>
    </source>
</evidence>
<feature type="region of interest" description="Disordered" evidence="1">
    <location>
        <begin position="1"/>
        <end position="24"/>
    </location>
</feature>
<evidence type="ECO:0000313" key="2">
    <source>
        <dbReference type="EMBL" id="PRQ36497.1"/>
    </source>
</evidence>
<keyword evidence="3" id="KW-1185">Reference proteome</keyword>
<protein>
    <submittedName>
        <fullName evidence="2">Uncharacterized protein</fullName>
    </submittedName>
</protein>
<name>A0A2P6QQS0_ROSCH</name>